<keyword evidence="4" id="KW-0804">Transcription</keyword>
<dbReference type="RefSeq" id="WP_110481045.1">
    <property type="nucleotide sequence ID" value="NZ_CP024988.1"/>
</dbReference>
<evidence type="ECO:0000256" key="3">
    <source>
        <dbReference type="ARBA" id="ARBA00023125"/>
    </source>
</evidence>
<dbReference type="InterPro" id="IPR036388">
    <property type="entry name" value="WH-like_DNA-bd_sf"/>
</dbReference>
<dbReference type="InterPro" id="IPR005119">
    <property type="entry name" value="LysR_subst-bd"/>
</dbReference>
<proteinExistence type="inferred from homology"/>
<dbReference type="OrthoDB" id="9789529at2"/>
<dbReference type="KEGG" id="cpre:Csp1_06240"/>
<gene>
    <name evidence="6" type="primary">cynR</name>
    <name evidence="6" type="ORF">Csp1_06240</name>
</gene>
<evidence type="ECO:0000313" key="7">
    <source>
        <dbReference type="Proteomes" id="UP000247696"/>
    </source>
</evidence>
<comment type="similarity">
    <text evidence="1">Belongs to the LysR transcriptional regulatory family.</text>
</comment>
<dbReference type="InterPro" id="IPR000847">
    <property type="entry name" value="LysR_HTH_N"/>
</dbReference>
<keyword evidence="2" id="KW-0805">Transcription regulation</keyword>
<evidence type="ECO:0000256" key="2">
    <source>
        <dbReference type="ARBA" id="ARBA00023015"/>
    </source>
</evidence>
<dbReference type="AlphaFoldDB" id="A0A2Z3YMR0"/>
<dbReference type="Gene3D" id="1.10.10.10">
    <property type="entry name" value="Winged helix-like DNA-binding domain superfamily/Winged helix DNA-binding domain"/>
    <property type="match status" value="1"/>
</dbReference>
<dbReference type="GO" id="GO:0003700">
    <property type="term" value="F:DNA-binding transcription factor activity"/>
    <property type="evidence" value="ECO:0007669"/>
    <property type="project" value="InterPro"/>
</dbReference>
<evidence type="ECO:0000313" key="6">
    <source>
        <dbReference type="EMBL" id="AWT25436.1"/>
    </source>
</evidence>
<dbReference type="SUPFAM" id="SSF46785">
    <property type="entry name" value="Winged helix' DNA-binding domain"/>
    <property type="match status" value="1"/>
</dbReference>
<dbReference type="GO" id="GO:0003677">
    <property type="term" value="F:DNA binding"/>
    <property type="evidence" value="ECO:0007669"/>
    <property type="project" value="UniProtKB-KW"/>
</dbReference>
<accession>A0A2Z3YMR0</accession>
<keyword evidence="7" id="KW-1185">Reference proteome</keyword>
<dbReference type="PANTHER" id="PTHR30419">
    <property type="entry name" value="HTH-TYPE TRANSCRIPTIONAL REGULATOR YBHD"/>
    <property type="match status" value="1"/>
</dbReference>
<dbReference type="SUPFAM" id="SSF53850">
    <property type="entry name" value="Periplasmic binding protein-like II"/>
    <property type="match status" value="1"/>
</dbReference>
<evidence type="ECO:0000256" key="1">
    <source>
        <dbReference type="ARBA" id="ARBA00009437"/>
    </source>
</evidence>
<dbReference type="Proteomes" id="UP000247696">
    <property type="component" value="Chromosome"/>
</dbReference>
<dbReference type="Pfam" id="PF03466">
    <property type="entry name" value="LysR_substrate"/>
    <property type="match status" value="1"/>
</dbReference>
<dbReference type="EMBL" id="CP024988">
    <property type="protein sequence ID" value="AWT25436.1"/>
    <property type="molecule type" value="Genomic_DNA"/>
</dbReference>
<keyword evidence="3" id="KW-0238">DNA-binding</keyword>
<dbReference type="PROSITE" id="PS50931">
    <property type="entry name" value="HTH_LYSR"/>
    <property type="match status" value="1"/>
</dbReference>
<protein>
    <submittedName>
        <fullName evidence="6">HTH-type transcriptional regulator CynR</fullName>
    </submittedName>
</protein>
<evidence type="ECO:0000259" key="5">
    <source>
        <dbReference type="PROSITE" id="PS50931"/>
    </source>
</evidence>
<dbReference type="CDD" id="cd05466">
    <property type="entry name" value="PBP2_LTTR_substrate"/>
    <property type="match status" value="1"/>
</dbReference>
<dbReference type="Gene3D" id="3.40.190.290">
    <property type="match status" value="1"/>
</dbReference>
<dbReference type="FunFam" id="1.10.10.10:FF:000001">
    <property type="entry name" value="LysR family transcriptional regulator"/>
    <property type="match status" value="1"/>
</dbReference>
<dbReference type="Pfam" id="PF00126">
    <property type="entry name" value="HTH_1"/>
    <property type="match status" value="1"/>
</dbReference>
<organism evidence="6 7">
    <name type="scientific">Corynebacterium provencense</name>
    <dbReference type="NCBI Taxonomy" id="1737425"/>
    <lineage>
        <taxon>Bacteria</taxon>
        <taxon>Bacillati</taxon>
        <taxon>Actinomycetota</taxon>
        <taxon>Actinomycetes</taxon>
        <taxon>Mycobacteriales</taxon>
        <taxon>Corynebacteriaceae</taxon>
        <taxon>Corynebacterium</taxon>
    </lineage>
</organism>
<reference evidence="7" key="1">
    <citation type="submission" date="2017-11" db="EMBL/GenBank/DDBJ databases">
        <title>Otitis media/interna in a cat caused by the recently described species Corynebacterium provencense.</title>
        <authorList>
            <person name="Kittl S."/>
            <person name="Brodard I."/>
            <person name="Rychener L."/>
            <person name="Jores J."/>
            <person name="Roosje P."/>
            <person name="Gobeli Brawand S."/>
        </authorList>
    </citation>
    <scope>NUCLEOTIDE SEQUENCE [LARGE SCALE GENOMIC DNA]</scope>
    <source>
        <strain evidence="7">17KM38</strain>
    </source>
</reference>
<dbReference type="InterPro" id="IPR036390">
    <property type="entry name" value="WH_DNA-bd_sf"/>
</dbReference>
<name>A0A2Z3YMR0_9CORY</name>
<sequence>MLLTQLAYFEALARERHFGRAAASCYVTTSTLSEAVRKLEAEVGTPLVNRSRSSFQGLTPEGELVLGYARRITADQRHLEEDLAAARGQLVTVLRVGVVPAGSGWAAEVLARLRRRHPGVRFDIRSGVRSEEIIEDLRSHQLDAGIIHTAPGGVRGLHVTALGTVRFSVVGTGHAFQREFGQVPSRITGSELSRLPVALLSPRMLAREEFDRAVQDSGVTVTPVVDADSVGSLLSCAATGQWFSVVPEGDGQGDGLCRVPLVDPEVRLGTAVARLDTRPVPGIATAVDLAAEETGDAVASDPCSHPPVG</sequence>
<dbReference type="PANTHER" id="PTHR30419:SF31">
    <property type="entry name" value="BLR3139 PROTEIN"/>
    <property type="match status" value="1"/>
</dbReference>
<dbReference type="InterPro" id="IPR050950">
    <property type="entry name" value="HTH-type_LysR_regulators"/>
</dbReference>
<dbReference type="STRING" id="1737425.GCA_900049755_00751"/>
<evidence type="ECO:0000256" key="4">
    <source>
        <dbReference type="ARBA" id="ARBA00023163"/>
    </source>
</evidence>
<dbReference type="GO" id="GO:0005829">
    <property type="term" value="C:cytosol"/>
    <property type="evidence" value="ECO:0007669"/>
    <property type="project" value="TreeGrafter"/>
</dbReference>
<feature type="domain" description="HTH lysR-type" evidence="5">
    <location>
        <begin position="1"/>
        <end position="58"/>
    </location>
</feature>